<evidence type="ECO:0000313" key="2">
    <source>
        <dbReference type="EMBL" id="KAF3282043.1"/>
    </source>
</evidence>
<dbReference type="EMBL" id="JAABOJ010000014">
    <property type="protein sequence ID" value="KAF3282043.1"/>
    <property type="molecule type" value="Genomic_DNA"/>
</dbReference>
<gene>
    <name evidence="2" type="ORF">TWF970_001986</name>
</gene>
<accession>A0A7C8VJQ2</accession>
<dbReference type="AlphaFoldDB" id="A0A7C8VJQ2"/>
<sequence length="536" mass="60457">MSGSPLWPGRIYQASLEGCQIPARRTANCVGKYEDGSEGIPISTATPALIHPEGSNNELGHQVELQLPSIEAQPQVEQVRKAEPISNLPEPNSKYESPMEEHKILVEEHKILVEEYKILMERKNDYRKAYKRKKKELETSRQECAAHHSQLDGDNKIQKSTLFPRELLEIFGVKNPSQAQTGWSKDKIELKETQRQLSELQDELKQKEIELFEAQDELEQTSQKFFKLQDEVLGCVERFDPSFDSQVCQEFVQLNNSIGKLCKSKELKEIALQGNPLTDWGPHTLWEDSFHPSLSPTQYSLSDTEKRLILRQATWKFISERLFNRNSPLASFSGPIGDLASGFHFAKLFPDHDVNEDAGKWRSITVRQLAALQEAGDSRQNEKESITQLINEFTAHIQENLANYKIEREGPHGTPSGLYLRRLGEVFERAVRFSRLIMKERASFTVDSPLLSQMGFTRVEDDELTTAQGADIGVSDGDDTEVDLAGTIKLVGSPFLRKHGDGGGKNLDQNIIIVRAFVVIDIDPPLASPAPDPIEN</sequence>
<keyword evidence="1" id="KW-0175">Coiled coil</keyword>
<comment type="caution">
    <text evidence="2">The sequence shown here is derived from an EMBL/GenBank/DDBJ whole genome shotgun (WGS) entry which is preliminary data.</text>
</comment>
<proteinExistence type="predicted"/>
<evidence type="ECO:0000313" key="3">
    <source>
        <dbReference type="Proteomes" id="UP000474640"/>
    </source>
</evidence>
<dbReference type="Proteomes" id="UP000474640">
    <property type="component" value="Unassembled WGS sequence"/>
</dbReference>
<reference evidence="2 3" key="1">
    <citation type="submission" date="2020-01" db="EMBL/GenBank/DDBJ databases">
        <authorList>
            <person name="Palmer J.M."/>
        </authorList>
    </citation>
    <scope>NUCLEOTIDE SEQUENCE [LARGE SCALE GENOMIC DNA]</scope>
    <source>
        <strain evidence="2 3">TWF970</strain>
    </source>
</reference>
<protein>
    <submittedName>
        <fullName evidence="2">Uncharacterized protein</fullName>
    </submittedName>
</protein>
<name>A0A7C8VJQ2_ORBOL</name>
<feature type="coiled-coil region" evidence="1">
    <location>
        <begin position="183"/>
        <end position="231"/>
    </location>
</feature>
<organism evidence="2 3">
    <name type="scientific">Orbilia oligospora</name>
    <name type="common">Nematode-trapping fungus</name>
    <name type="synonym">Arthrobotrys oligospora</name>
    <dbReference type="NCBI Taxonomy" id="2813651"/>
    <lineage>
        <taxon>Eukaryota</taxon>
        <taxon>Fungi</taxon>
        <taxon>Dikarya</taxon>
        <taxon>Ascomycota</taxon>
        <taxon>Pezizomycotina</taxon>
        <taxon>Orbiliomycetes</taxon>
        <taxon>Orbiliales</taxon>
        <taxon>Orbiliaceae</taxon>
        <taxon>Orbilia</taxon>
    </lineage>
</organism>
<feature type="coiled-coil region" evidence="1">
    <location>
        <begin position="116"/>
        <end position="143"/>
    </location>
</feature>
<dbReference type="OrthoDB" id="3545916at2759"/>
<evidence type="ECO:0000256" key="1">
    <source>
        <dbReference type="SAM" id="Coils"/>
    </source>
</evidence>